<dbReference type="InterPro" id="IPR051465">
    <property type="entry name" value="Cell_Envelope_Struct_Comp"/>
</dbReference>
<dbReference type="EMBL" id="JADEWL010000130">
    <property type="protein sequence ID" value="MBE9215980.1"/>
    <property type="molecule type" value="Genomic_DNA"/>
</dbReference>
<proteinExistence type="predicted"/>
<dbReference type="PROSITE" id="PS51272">
    <property type="entry name" value="SLH"/>
    <property type="match status" value="3"/>
</dbReference>
<protein>
    <submittedName>
        <fullName evidence="4">S-layer homology domain-containing protein</fullName>
    </submittedName>
</protein>
<name>A0A8J7JWT6_9CYAN</name>
<evidence type="ECO:0000256" key="1">
    <source>
        <dbReference type="SAM" id="MobiDB-lite"/>
    </source>
</evidence>
<evidence type="ECO:0000256" key="2">
    <source>
        <dbReference type="SAM" id="Phobius"/>
    </source>
</evidence>
<evidence type="ECO:0000259" key="3">
    <source>
        <dbReference type="PROSITE" id="PS51272"/>
    </source>
</evidence>
<dbReference type="PANTHER" id="PTHR43308">
    <property type="entry name" value="OUTER MEMBRANE PROTEIN ALPHA-RELATED"/>
    <property type="match status" value="1"/>
</dbReference>
<dbReference type="PANTHER" id="PTHR43308:SF5">
    <property type="entry name" value="S-LAYER PROTEIN _ PEPTIDOGLYCAN ENDO-BETA-N-ACETYLGLUCOSAMINIDASE"/>
    <property type="match status" value="1"/>
</dbReference>
<dbReference type="Proteomes" id="UP000620559">
    <property type="component" value="Unassembled WGS sequence"/>
</dbReference>
<reference evidence="4" key="1">
    <citation type="submission" date="2020-10" db="EMBL/GenBank/DDBJ databases">
        <authorList>
            <person name="Castelo-Branco R."/>
            <person name="Eusebio N."/>
            <person name="Adriana R."/>
            <person name="Vieira A."/>
            <person name="Brugerolle De Fraissinette N."/>
            <person name="Rezende De Castro R."/>
            <person name="Schneider M.P."/>
            <person name="Vasconcelos V."/>
            <person name="Leao P.N."/>
        </authorList>
    </citation>
    <scope>NUCLEOTIDE SEQUENCE</scope>
    <source>
        <strain evidence="4">LEGE 06105</strain>
    </source>
</reference>
<feature type="domain" description="SLH" evidence="3">
    <location>
        <begin position="250"/>
        <end position="309"/>
    </location>
</feature>
<dbReference type="RefSeq" id="WP_193924303.1">
    <property type="nucleotide sequence ID" value="NZ_JADEWL010000130.1"/>
</dbReference>
<dbReference type="Pfam" id="PF00395">
    <property type="entry name" value="SLH"/>
    <property type="match status" value="3"/>
</dbReference>
<feature type="domain" description="SLH" evidence="3">
    <location>
        <begin position="311"/>
        <end position="375"/>
    </location>
</feature>
<feature type="compositionally biased region" description="Polar residues" evidence="1">
    <location>
        <begin position="83"/>
        <end position="94"/>
    </location>
</feature>
<dbReference type="AlphaFoldDB" id="A0A8J7JWT6"/>
<feature type="transmembrane region" description="Helical" evidence="2">
    <location>
        <begin position="22"/>
        <end position="40"/>
    </location>
</feature>
<keyword evidence="5" id="KW-1185">Reference proteome</keyword>
<organism evidence="4 5">
    <name type="scientific">Plectonema cf. radiosum LEGE 06105</name>
    <dbReference type="NCBI Taxonomy" id="945769"/>
    <lineage>
        <taxon>Bacteria</taxon>
        <taxon>Bacillati</taxon>
        <taxon>Cyanobacteriota</taxon>
        <taxon>Cyanophyceae</taxon>
        <taxon>Oscillatoriophycideae</taxon>
        <taxon>Oscillatoriales</taxon>
        <taxon>Microcoleaceae</taxon>
        <taxon>Plectonema</taxon>
    </lineage>
</organism>
<comment type="caution">
    <text evidence="4">The sequence shown here is derived from an EMBL/GenBank/DDBJ whole genome shotgun (WGS) entry which is preliminary data.</text>
</comment>
<feature type="region of interest" description="Disordered" evidence="1">
    <location>
        <begin position="136"/>
        <end position="158"/>
    </location>
</feature>
<evidence type="ECO:0000313" key="5">
    <source>
        <dbReference type="Proteomes" id="UP000620559"/>
    </source>
</evidence>
<feature type="region of interest" description="Disordered" evidence="1">
    <location>
        <begin position="73"/>
        <end position="94"/>
    </location>
</feature>
<accession>A0A8J7JWT6</accession>
<sequence>MTNKSPIDPQSSSDNDLGFDDFIGILVAFLTIGTILFWSLSRKDSNWNFGNLFSQAPASDNVQSSTNDNLTKLLVPSPEPNNIPKSRQLVSETTPTQKNPVLLERETVDTVIPPLLVAPPATKLPPDLDQVVPGIQSSGNTSNKVDAQPKATNTPVAVSKPTATPIATVTPSFEAKATKLPPTIPPPIAFTDVPADFWANRFINELSSRKFIEGYPDFTYRPQQPVNRAEFASIIGKAFQTDVSNNQKVFKDIPENFWAEPAIKQAVGTQFMTGYPDNSFNPEQKIPRVQVIVSLVTGLNLKTPASPDQVLSVYKDADQIPQWAREKVAIATANNLVVNHPDPALFKPNQEATRAEVATMIHQALVKTGKLPSIKSKYVVGQQ</sequence>
<keyword evidence="2" id="KW-0812">Transmembrane</keyword>
<gene>
    <name evidence="4" type="ORF">IQ247_25520</name>
</gene>
<evidence type="ECO:0000313" key="4">
    <source>
        <dbReference type="EMBL" id="MBE9215980.1"/>
    </source>
</evidence>
<feature type="domain" description="SLH" evidence="3">
    <location>
        <begin position="186"/>
        <end position="249"/>
    </location>
</feature>
<keyword evidence="2" id="KW-1133">Transmembrane helix</keyword>
<dbReference type="InterPro" id="IPR001119">
    <property type="entry name" value="SLH_dom"/>
</dbReference>
<keyword evidence="2" id="KW-0472">Membrane</keyword>